<dbReference type="Gene3D" id="3.40.50.1000">
    <property type="entry name" value="HAD superfamily/HAD-like"/>
    <property type="match status" value="1"/>
</dbReference>
<reference evidence="3 4" key="1">
    <citation type="submission" date="2018-06" db="EMBL/GenBank/DDBJ databases">
        <title>Echinicola strongylocentroti sp. nov., isolated from a sea urchin Strongylocentrotus intermedius.</title>
        <authorList>
            <person name="Bae S.S."/>
        </authorList>
    </citation>
    <scope>NUCLEOTIDE SEQUENCE [LARGE SCALE GENOMIC DNA]</scope>
    <source>
        <strain evidence="3 4">MEBiC08714</strain>
    </source>
</reference>
<dbReference type="InterPro" id="IPR051540">
    <property type="entry name" value="S-2-haloacid_dehalogenase"/>
</dbReference>
<evidence type="ECO:0000256" key="1">
    <source>
        <dbReference type="ARBA" id="ARBA00008106"/>
    </source>
</evidence>
<evidence type="ECO:0000313" key="4">
    <source>
        <dbReference type="Proteomes" id="UP000248688"/>
    </source>
</evidence>
<comment type="similarity">
    <text evidence="1">Belongs to the HAD-like hydrolase superfamily. S-2-haloalkanoic acid dehalogenase family.</text>
</comment>
<dbReference type="OrthoDB" id="264363at2"/>
<gene>
    <name evidence="3" type="ORF">DN752_02045</name>
</gene>
<dbReference type="Proteomes" id="UP000248688">
    <property type="component" value="Chromosome"/>
</dbReference>
<evidence type="ECO:0000313" key="3">
    <source>
        <dbReference type="EMBL" id="AWW29013.1"/>
    </source>
</evidence>
<dbReference type="PRINTS" id="PR00413">
    <property type="entry name" value="HADHALOGNASE"/>
</dbReference>
<sequence length="224" mass="25760">MKISLAFDVHGTLVDASSVLEPLASYVGGEAASFFETWKYKQREYAFRRRMMEDDVDFSLCTRQALDYACLRHKVEIPEEGKLALFDFSKRLPAYPEAKVALERLKEMGFKLFAFTNGPLDEVKELLRHAELEDCFMSIYSVEGSRTFKPDPAVYESFLRSNHTGHRFTWFISGNSFDVIGAKNIGLKVVWVQRTLDSIMDPWGVSLDQIVKNLDELVAFFRDK</sequence>
<dbReference type="InterPro" id="IPR006439">
    <property type="entry name" value="HAD-SF_hydro_IA"/>
</dbReference>
<dbReference type="RefSeq" id="WP_112782433.1">
    <property type="nucleotide sequence ID" value="NZ_CP030041.1"/>
</dbReference>
<dbReference type="EMBL" id="CP030041">
    <property type="protein sequence ID" value="AWW29013.1"/>
    <property type="molecule type" value="Genomic_DNA"/>
</dbReference>
<keyword evidence="2" id="KW-0378">Hydrolase</keyword>
<dbReference type="AlphaFoldDB" id="A0A2Z4IEZ0"/>
<dbReference type="Gene3D" id="1.10.150.240">
    <property type="entry name" value="Putative phosphatase, domain 2"/>
    <property type="match status" value="1"/>
</dbReference>
<proteinExistence type="inferred from homology"/>
<dbReference type="InterPro" id="IPR023214">
    <property type="entry name" value="HAD_sf"/>
</dbReference>
<dbReference type="PANTHER" id="PTHR43316">
    <property type="entry name" value="HYDROLASE, HALOACID DELAHOGENASE-RELATED"/>
    <property type="match status" value="1"/>
</dbReference>
<keyword evidence="4" id="KW-1185">Reference proteome</keyword>
<dbReference type="NCBIfam" id="TIGR01493">
    <property type="entry name" value="HAD-SF-IA-v2"/>
    <property type="match status" value="1"/>
</dbReference>
<dbReference type="InterPro" id="IPR006328">
    <property type="entry name" value="2-HAD"/>
</dbReference>
<dbReference type="KEGG" id="est:DN752_02045"/>
<dbReference type="NCBIfam" id="TIGR01428">
    <property type="entry name" value="HAD_type_II"/>
    <property type="match status" value="1"/>
</dbReference>
<dbReference type="PANTHER" id="PTHR43316:SF3">
    <property type="entry name" value="HALOACID DEHALOGENASE, TYPE II (AFU_ORTHOLOGUE AFUA_2G07750)-RELATED"/>
    <property type="match status" value="1"/>
</dbReference>
<dbReference type="Pfam" id="PF13419">
    <property type="entry name" value="HAD_2"/>
    <property type="match status" value="1"/>
</dbReference>
<organism evidence="3 4">
    <name type="scientific">Echinicola strongylocentroti</name>
    <dbReference type="NCBI Taxonomy" id="1795355"/>
    <lineage>
        <taxon>Bacteria</taxon>
        <taxon>Pseudomonadati</taxon>
        <taxon>Bacteroidota</taxon>
        <taxon>Cytophagia</taxon>
        <taxon>Cytophagales</taxon>
        <taxon>Cyclobacteriaceae</taxon>
        <taxon>Echinicola</taxon>
    </lineage>
</organism>
<dbReference type="SFLD" id="SFLDS00003">
    <property type="entry name" value="Haloacid_Dehalogenase"/>
    <property type="match status" value="1"/>
</dbReference>
<accession>A0A2Z4IEZ0</accession>
<dbReference type="SUPFAM" id="SSF56784">
    <property type="entry name" value="HAD-like"/>
    <property type="match status" value="1"/>
</dbReference>
<dbReference type="InterPro" id="IPR036412">
    <property type="entry name" value="HAD-like_sf"/>
</dbReference>
<evidence type="ECO:0000256" key="2">
    <source>
        <dbReference type="ARBA" id="ARBA00022801"/>
    </source>
</evidence>
<protein>
    <submittedName>
        <fullName evidence="3">Haloacid dehalogenase type II</fullName>
    </submittedName>
</protein>
<dbReference type="GO" id="GO:0019120">
    <property type="term" value="F:hydrolase activity, acting on acid halide bonds, in C-halide compounds"/>
    <property type="evidence" value="ECO:0007669"/>
    <property type="project" value="InterPro"/>
</dbReference>
<dbReference type="InterPro" id="IPR041492">
    <property type="entry name" value="HAD_2"/>
</dbReference>
<dbReference type="SFLD" id="SFLDG01129">
    <property type="entry name" value="C1.5:_HAD__Beta-PGM__Phosphata"/>
    <property type="match status" value="1"/>
</dbReference>
<name>A0A2Z4IEZ0_9BACT</name>
<dbReference type="InterPro" id="IPR023198">
    <property type="entry name" value="PGP-like_dom2"/>
</dbReference>